<sequence length="352" mass="39333">MNHYLNTLRDRGINRALFSLIETHDLTVDPGSYLYQAVLMAAQNGVASDDHAKLIFLDAACLTWIAKGLVPLDSLRTICSVASTFQKSSSEVAEVIAGGLLAQVFPDLEKNAEQKKNKTPDFRLGPAHFAEVYCPQESLAETEKYAKWLKKAVGPISLFVSYPVTSSAPKMVQFSSNSVIDRAVSGKREKNQFSQGNENILWLDFLQGFRVSSSDTKPYATVHKGENTYIESFGIWHSLYGRVGCSFAVERTDLRYPSTGQIYKQRREGLFRERPEASAAVLLVADGILLFENPWASMPLSEATRRSLTQLLWFKPDMSYLSLPSAALPGRIAGLLAEIEWLYSAFYLHDQR</sequence>
<organism evidence="1 2">
    <name type="scientific">Pseudomonas coronafaciens pv. coronafaciens</name>
    <dbReference type="NCBI Taxonomy" id="235275"/>
    <lineage>
        <taxon>Bacteria</taxon>
        <taxon>Pseudomonadati</taxon>
        <taxon>Pseudomonadota</taxon>
        <taxon>Gammaproteobacteria</taxon>
        <taxon>Pseudomonadales</taxon>
        <taxon>Pseudomonadaceae</taxon>
        <taxon>Pseudomonas</taxon>
        <taxon>Pseudomonas coronafaciens</taxon>
    </lineage>
</organism>
<protein>
    <submittedName>
        <fullName evidence="1">Uncharacterized protein</fullName>
    </submittedName>
</protein>
<reference evidence="1 2" key="1">
    <citation type="submission" date="2019-11" db="EMBL/GenBank/DDBJ databases">
        <title>Complete genome sequence of Pseudomonas syringae pv. coronafaciens isolate B19001 originated in imported oat cereal.</title>
        <authorList>
            <person name="Kim S.M."/>
            <person name="Lee B.C."/>
            <person name="Seo S.J."/>
            <person name="Lee J.E."/>
            <person name="Choi N.J."/>
            <person name="Park J.H."/>
        </authorList>
    </citation>
    <scope>NUCLEOTIDE SEQUENCE [LARGE SCALE GENOMIC DNA]</scope>
    <source>
        <strain evidence="1 2">B19001</strain>
    </source>
</reference>
<name>A0AAE6UJT9_9PSED</name>
<dbReference type="EMBL" id="CP046441">
    <property type="protein sequence ID" value="QGT79795.1"/>
    <property type="molecule type" value="Genomic_DNA"/>
</dbReference>
<evidence type="ECO:0000313" key="2">
    <source>
        <dbReference type="Proteomes" id="UP000423413"/>
    </source>
</evidence>
<dbReference type="Proteomes" id="UP000423413">
    <property type="component" value="Chromosome"/>
</dbReference>
<evidence type="ECO:0000313" key="1">
    <source>
        <dbReference type="EMBL" id="QGT79795.1"/>
    </source>
</evidence>
<proteinExistence type="predicted"/>
<accession>A0AAE6UJT9</accession>
<dbReference type="RefSeq" id="WP_147467266.1">
    <property type="nucleotide sequence ID" value="NZ_CP046441.1"/>
</dbReference>
<gene>
    <name evidence="1" type="ORF">GMO17_00705</name>
</gene>
<dbReference type="AlphaFoldDB" id="A0AAE6UJT9"/>